<sequence length="233" mass="24343">MVRNRPGDPQRYPYAATAAEVIGKVATRDIAANMLVARDAVGAETKLAIRVPIGMRAVSIDTTAEIAVAGLVRPGDRVDVQVIYPGADAISGARGMGRSRAETLLQMVQVLAVGELVVGANQKTGPDGQQSTPQPPARTVTLALTPEQVSTLSLAKSTGGLYLSLRNPIDDQQVAVAAMTSRPSLAAPAERDATAPPPRAAAQPKRAARQPSHAIELLVGDRREVIYSGSTAR</sequence>
<dbReference type="Proteomes" id="UP000221538">
    <property type="component" value="Unassembled WGS sequence"/>
</dbReference>
<gene>
    <name evidence="3" type="ORF">SFOMI_0066</name>
</gene>
<feature type="domain" description="Flp pilus assembly protein RcpC/CpaB" evidence="2">
    <location>
        <begin position="46"/>
        <end position="166"/>
    </location>
</feature>
<organism evidence="3 4">
    <name type="scientific">Sphingobium fuliginis (strain ATCC 27551)</name>
    <dbReference type="NCBI Taxonomy" id="336203"/>
    <lineage>
        <taxon>Bacteria</taxon>
        <taxon>Pseudomonadati</taxon>
        <taxon>Pseudomonadota</taxon>
        <taxon>Alphaproteobacteria</taxon>
        <taxon>Sphingomonadales</taxon>
        <taxon>Sphingomonadaceae</taxon>
        <taxon>Sphingobium</taxon>
    </lineage>
</organism>
<protein>
    <submittedName>
        <fullName evidence="3">Flp pilus assembly protein RcpC</fullName>
    </submittedName>
</protein>
<evidence type="ECO:0000313" key="3">
    <source>
        <dbReference type="EMBL" id="GAY19547.1"/>
    </source>
</evidence>
<dbReference type="AlphaFoldDB" id="A0A292Z4I0"/>
<dbReference type="NCBIfam" id="TIGR03177">
    <property type="entry name" value="pilus_cpaB"/>
    <property type="match status" value="1"/>
</dbReference>
<dbReference type="EMBL" id="BEWI01000027">
    <property type="protein sequence ID" value="GAY19547.1"/>
    <property type="molecule type" value="Genomic_DNA"/>
</dbReference>
<accession>A0A292Z4I0</accession>
<evidence type="ECO:0000313" key="4">
    <source>
        <dbReference type="Proteomes" id="UP000221538"/>
    </source>
</evidence>
<evidence type="ECO:0000259" key="2">
    <source>
        <dbReference type="Pfam" id="PF16976"/>
    </source>
</evidence>
<reference evidence="3 4" key="2">
    <citation type="journal article" date="2013" name="Environ. Sci. Technol.">
        <title>The 4-tert-butylphenol-utilizing bacterium Sphingobium fuliginis OMI can degrade bisphenols via phenolic ring hydroxylation and meta-cleavage pathway.</title>
        <authorList>
            <person name="Ogata Y."/>
            <person name="Goda S."/>
            <person name="Toyama T."/>
            <person name="Sei K."/>
            <person name="Ike M."/>
        </authorList>
    </citation>
    <scope>NUCLEOTIDE SEQUENCE [LARGE SCALE GENOMIC DNA]</scope>
    <source>
        <strain evidence="3 4">OMI</strain>
    </source>
</reference>
<evidence type="ECO:0000256" key="1">
    <source>
        <dbReference type="SAM" id="MobiDB-lite"/>
    </source>
</evidence>
<dbReference type="InterPro" id="IPR031571">
    <property type="entry name" value="RcpC_dom"/>
</dbReference>
<dbReference type="InterPro" id="IPR017592">
    <property type="entry name" value="Pilus_assmbl_Flp-typ_CpaB"/>
</dbReference>
<proteinExistence type="predicted"/>
<reference evidence="3 4" key="1">
    <citation type="journal article" date="2013" name="Biodegradation">
        <title>Occurrence of 4-tert-butylphenol (4-t-BP) biodegradation in an aquatic sample caused by the presence of Spirodela polyrrhiza and isolation of a 4-t-BP-utilizing bacterium.</title>
        <authorList>
            <person name="Ogata Y."/>
            <person name="Toyama T."/>
            <person name="Yu N."/>
            <person name="Wang X."/>
            <person name="Sei K."/>
            <person name="Ike M."/>
        </authorList>
    </citation>
    <scope>NUCLEOTIDE SEQUENCE [LARGE SCALE GENOMIC DNA]</scope>
    <source>
        <strain evidence="3 4">OMI</strain>
    </source>
</reference>
<feature type="compositionally biased region" description="Low complexity" evidence="1">
    <location>
        <begin position="200"/>
        <end position="211"/>
    </location>
</feature>
<dbReference type="Pfam" id="PF16976">
    <property type="entry name" value="RcpC"/>
    <property type="match status" value="1"/>
</dbReference>
<name>A0A292Z4I0_SPHSA</name>
<feature type="region of interest" description="Disordered" evidence="1">
    <location>
        <begin position="183"/>
        <end position="215"/>
    </location>
</feature>
<comment type="caution">
    <text evidence="3">The sequence shown here is derived from an EMBL/GenBank/DDBJ whole genome shotgun (WGS) entry which is preliminary data.</text>
</comment>